<dbReference type="Proteomes" id="UP000620124">
    <property type="component" value="Unassembled WGS sequence"/>
</dbReference>
<keyword evidence="1" id="KW-0812">Transmembrane</keyword>
<accession>A0A8H6XQC2</accession>
<organism evidence="2 3">
    <name type="scientific">Mycena venus</name>
    <dbReference type="NCBI Taxonomy" id="2733690"/>
    <lineage>
        <taxon>Eukaryota</taxon>
        <taxon>Fungi</taxon>
        <taxon>Dikarya</taxon>
        <taxon>Basidiomycota</taxon>
        <taxon>Agaricomycotina</taxon>
        <taxon>Agaricomycetes</taxon>
        <taxon>Agaricomycetidae</taxon>
        <taxon>Agaricales</taxon>
        <taxon>Marasmiineae</taxon>
        <taxon>Mycenaceae</taxon>
        <taxon>Mycena</taxon>
    </lineage>
</organism>
<dbReference type="OrthoDB" id="2935426at2759"/>
<reference evidence="2" key="1">
    <citation type="submission" date="2020-05" db="EMBL/GenBank/DDBJ databases">
        <title>Mycena genomes resolve the evolution of fungal bioluminescence.</title>
        <authorList>
            <person name="Tsai I.J."/>
        </authorList>
    </citation>
    <scope>NUCLEOTIDE SEQUENCE</scope>
    <source>
        <strain evidence="2">CCC161011</strain>
    </source>
</reference>
<name>A0A8H6XQC2_9AGAR</name>
<evidence type="ECO:0000313" key="3">
    <source>
        <dbReference type="Proteomes" id="UP000620124"/>
    </source>
</evidence>
<sequence length="161" mass="16594">MITAGAACVSTPTGDGMYKSLFPSFPASIALVSILSLITVNSAPVERAVTQQFCTGVNGTGTCTPLNGADCTNTPGVASLILNRDADCDAFPLADCKFGFEEGDAPVQELFSDDSQDIRNLGILSVSCGNFPGTVNGFTAGSSFDIEQEKEDAAKGVLVPE</sequence>
<protein>
    <submittedName>
        <fullName evidence="2">Uncharacterized protein</fullName>
    </submittedName>
</protein>
<keyword evidence="1" id="KW-0472">Membrane</keyword>
<proteinExistence type="predicted"/>
<keyword evidence="3" id="KW-1185">Reference proteome</keyword>
<dbReference type="EMBL" id="JACAZI010000014">
    <property type="protein sequence ID" value="KAF7344671.1"/>
    <property type="molecule type" value="Genomic_DNA"/>
</dbReference>
<evidence type="ECO:0000256" key="1">
    <source>
        <dbReference type="SAM" id="Phobius"/>
    </source>
</evidence>
<dbReference type="AlphaFoldDB" id="A0A8H6XQC2"/>
<evidence type="ECO:0000313" key="2">
    <source>
        <dbReference type="EMBL" id="KAF7344671.1"/>
    </source>
</evidence>
<feature type="transmembrane region" description="Helical" evidence="1">
    <location>
        <begin position="20"/>
        <end position="40"/>
    </location>
</feature>
<keyword evidence="1" id="KW-1133">Transmembrane helix</keyword>
<comment type="caution">
    <text evidence="2">The sequence shown here is derived from an EMBL/GenBank/DDBJ whole genome shotgun (WGS) entry which is preliminary data.</text>
</comment>
<gene>
    <name evidence="2" type="ORF">MVEN_01627300</name>
</gene>